<sequence>MTAPLFPGGVAVSHLQVYDWPADDAPQGSGSPHLHTTSTEAYVTLGGRGRVETLGPEGYAVHDLAPGRIVWFGPGVIHRAVNLGGLEVLVVMSNAGLPEAGDAVITFPADVVADPERYAAAAALPRVDDGATDAQVAAAARARRDLALEGYAALRAAVERDGPSALEPLHAAAADLVAPRTSRWREIWESSVGRAAGQTDSALEALAAASAATLADGRVTARDARPGPRRYGMCGRLQTWPLTPSD</sequence>
<feature type="domain" description="Cupin type-2" evidence="1">
    <location>
        <begin position="25"/>
        <end position="91"/>
    </location>
</feature>
<evidence type="ECO:0000313" key="2">
    <source>
        <dbReference type="EMBL" id="MEG3616100.1"/>
    </source>
</evidence>
<organism evidence="2 3">
    <name type="scientific">Isoptericola haloaureus</name>
    <dbReference type="NCBI Taxonomy" id="1542902"/>
    <lineage>
        <taxon>Bacteria</taxon>
        <taxon>Bacillati</taxon>
        <taxon>Actinomycetota</taxon>
        <taxon>Actinomycetes</taxon>
        <taxon>Micrococcales</taxon>
        <taxon>Promicromonosporaceae</taxon>
        <taxon>Isoptericola</taxon>
    </lineage>
</organism>
<evidence type="ECO:0000259" key="1">
    <source>
        <dbReference type="Pfam" id="PF07883"/>
    </source>
</evidence>
<name>A0ABU7ZA03_9MICO</name>
<dbReference type="SUPFAM" id="SSF51182">
    <property type="entry name" value="RmlC-like cupins"/>
    <property type="match status" value="1"/>
</dbReference>
<accession>A0ABU7ZA03</accession>
<dbReference type="Gene3D" id="2.60.120.10">
    <property type="entry name" value="Jelly Rolls"/>
    <property type="match status" value="1"/>
</dbReference>
<protein>
    <submittedName>
        <fullName evidence="2">Cupin domain-containing protein</fullName>
    </submittedName>
</protein>
<keyword evidence="3" id="KW-1185">Reference proteome</keyword>
<dbReference type="EMBL" id="JBAGLP010000118">
    <property type="protein sequence ID" value="MEG3616100.1"/>
    <property type="molecule type" value="Genomic_DNA"/>
</dbReference>
<dbReference type="Pfam" id="PF07883">
    <property type="entry name" value="Cupin_2"/>
    <property type="match status" value="1"/>
</dbReference>
<gene>
    <name evidence="2" type="ORF">V5O49_13275</name>
</gene>
<evidence type="ECO:0000313" key="3">
    <source>
        <dbReference type="Proteomes" id="UP001310387"/>
    </source>
</evidence>
<dbReference type="InterPro" id="IPR011051">
    <property type="entry name" value="RmlC_Cupin_sf"/>
</dbReference>
<reference evidence="2" key="2">
    <citation type="submission" date="2024-02" db="EMBL/GenBank/DDBJ databases">
        <authorList>
            <person name="Prathaban M."/>
            <person name="Mythili R."/>
            <person name="Sharmila Devi N."/>
            <person name="Sobanaa M."/>
            <person name="Prathiviraj R."/>
            <person name="Selvin J."/>
        </authorList>
    </citation>
    <scope>NUCLEOTIDE SEQUENCE</scope>
    <source>
        <strain evidence="2">MP1014</strain>
    </source>
</reference>
<proteinExistence type="predicted"/>
<dbReference type="RefSeq" id="WP_332902615.1">
    <property type="nucleotide sequence ID" value="NZ_JBAGLP010000118.1"/>
</dbReference>
<dbReference type="InterPro" id="IPR013096">
    <property type="entry name" value="Cupin_2"/>
</dbReference>
<dbReference type="CDD" id="cd02208">
    <property type="entry name" value="cupin_RmlC-like"/>
    <property type="match status" value="1"/>
</dbReference>
<dbReference type="InterPro" id="IPR014710">
    <property type="entry name" value="RmlC-like_jellyroll"/>
</dbReference>
<comment type="caution">
    <text evidence="2">The sequence shown here is derived from an EMBL/GenBank/DDBJ whole genome shotgun (WGS) entry which is preliminary data.</text>
</comment>
<dbReference type="Proteomes" id="UP001310387">
    <property type="component" value="Unassembled WGS sequence"/>
</dbReference>
<reference evidence="2" key="1">
    <citation type="journal article" date="2024" name="Antonie Van Leeuwenhoek">
        <title>Isoptericola haloaureus sp. nov., a dimorphic actinobacterium isolated from mangrove sediments of southeast India, implicating biosaline agricultural significance through nitrogen fixation and salt tolerance genes.</title>
        <authorList>
            <person name="Prathaban M."/>
            <person name="Prathiviraj R."/>
            <person name="Ravichandran M."/>
            <person name="Natarajan S.D."/>
            <person name="Sobanaa M."/>
            <person name="Hari Krishna Kumar S."/>
            <person name="Chandrasekar V."/>
            <person name="Selvin J."/>
        </authorList>
    </citation>
    <scope>NUCLEOTIDE SEQUENCE</scope>
    <source>
        <strain evidence="2">MP1014</strain>
    </source>
</reference>